<protein>
    <submittedName>
        <fullName evidence="2">Uncharacterized protein</fullName>
    </submittedName>
</protein>
<evidence type="ECO:0000313" key="2">
    <source>
        <dbReference type="EMBL" id="KAG5390146.1"/>
    </source>
</evidence>
<gene>
    <name evidence="2" type="primary">A08p030100.1_BraROA</name>
    <name evidence="2" type="ORF">IGI04_031687</name>
</gene>
<reference evidence="2 3" key="1">
    <citation type="submission" date="2021-03" db="EMBL/GenBank/DDBJ databases">
        <authorList>
            <person name="King G.J."/>
            <person name="Bancroft I."/>
            <person name="Baten A."/>
            <person name="Bloomfield J."/>
            <person name="Borpatragohain P."/>
            <person name="He Z."/>
            <person name="Irish N."/>
            <person name="Irwin J."/>
            <person name="Liu K."/>
            <person name="Mauleon R.P."/>
            <person name="Moore J."/>
            <person name="Morris R."/>
            <person name="Ostergaard L."/>
            <person name="Wang B."/>
            <person name="Wells R."/>
        </authorList>
    </citation>
    <scope>NUCLEOTIDE SEQUENCE [LARGE SCALE GENOMIC DNA]</scope>
    <source>
        <strain evidence="2">R-o-18</strain>
        <tissue evidence="2">Leaf</tissue>
    </source>
</reference>
<organism evidence="2 3">
    <name type="scientific">Brassica rapa subsp. trilocularis</name>
    <dbReference type="NCBI Taxonomy" id="1813537"/>
    <lineage>
        <taxon>Eukaryota</taxon>
        <taxon>Viridiplantae</taxon>
        <taxon>Streptophyta</taxon>
        <taxon>Embryophyta</taxon>
        <taxon>Tracheophyta</taxon>
        <taxon>Spermatophyta</taxon>
        <taxon>Magnoliopsida</taxon>
        <taxon>eudicotyledons</taxon>
        <taxon>Gunneridae</taxon>
        <taxon>Pentapetalae</taxon>
        <taxon>rosids</taxon>
        <taxon>malvids</taxon>
        <taxon>Brassicales</taxon>
        <taxon>Brassicaceae</taxon>
        <taxon>Brassiceae</taxon>
        <taxon>Brassica</taxon>
    </lineage>
</organism>
<name>A0ABQ7LWP6_BRACM</name>
<comment type="caution">
    <text evidence="2">The sequence shown here is derived from an EMBL/GenBank/DDBJ whole genome shotgun (WGS) entry which is preliminary data.</text>
</comment>
<evidence type="ECO:0000313" key="3">
    <source>
        <dbReference type="Proteomes" id="UP000823674"/>
    </source>
</evidence>
<keyword evidence="3" id="KW-1185">Reference proteome</keyword>
<evidence type="ECO:0000256" key="1">
    <source>
        <dbReference type="SAM" id="MobiDB-lite"/>
    </source>
</evidence>
<feature type="non-terminal residue" evidence="2">
    <location>
        <position position="1"/>
    </location>
</feature>
<feature type="region of interest" description="Disordered" evidence="1">
    <location>
        <begin position="1"/>
        <end position="24"/>
    </location>
</feature>
<sequence>RFYDGASSKRQMWSTSKGSDGDSDNTICYLKSDHTLHQRNDKDIKLSRLSKIIFQEDKLLSGQVKLKEDEYLPKECFITNLRIETKENEKKPPIWIQQKQSEWRGIREVKQCPKQRRRKKGADVVDKIHRRDLPKIWNMSTCITTHMIKI</sequence>
<dbReference type="Proteomes" id="UP000823674">
    <property type="component" value="Chromosome A08"/>
</dbReference>
<dbReference type="EMBL" id="JADBGQ010000007">
    <property type="protein sequence ID" value="KAG5390146.1"/>
    <property type="molecule type" value="Genomic_DNA"/>
</dbReference>
<accession>A0ABQ7LWP6</accession>
<proteinExistence type="predicted"/>
<feature type="compositionally biased region" description="Polar residues" evidence="1">
    <location>
        <begin position="8"/>
        <end position="18"/>
    </location>
</feature>